<feature type="transmembrane region" description="Helical" evidence="14">
    <location>
        <begin position="42"/>
        <end position="62"/>
    </location>
</feature>
<dbReference type="AlphaFoldDB" id="A0A1G6IL90"/>
<dbReference type="PANTHER" id="PTHR30622">
    <property type="entry name" value="UNDECAPRENYL-DIPHOSPHATASE"/>
    <property type="match status" value="1"/>
</dbReference>
<keyword evidence="10 14" id="KW-0046">Antibiotic resistance</keyword>
<feature type="transmembrane region" description="Helical" evidence="14">
    <location>
        <begin position="235"/>
        <end position="252"/>
    </location>
</feature>
<evidence type="ECO:0000256" key="5">
    <source>
        <dbReference type="ARBA" id="ARBA00022475"/>
    </source>
</evidence>
<accession>A0A1G6IL90</accession>
<evidence type="ECO:0000256" key="7">
    <source>
        <dbReference type="ARBA" id="ARBA00022801"/>
    </source>
</evidence>
<feature type="transmembrane region" description="Helical" evidence="14">
    <location>
        <begin position="205"/>
        <end position="223"/>
    </location>
</feature>
<keyword evidence="9 14" id="KW-0472">Membrane</keyword>
<evidence type="ECO:0000256" key="4">
    <source>
        <dbReference type="ARBA" id="ARBA00021581"/>
    </source>
</evidence>
<protein>
    <recommendedName>
        <fullName evidence="4 14">Undecaprenyl-diphosphatase</fullName>
        <ecNumber evidence="3 14">3.6.1.27</ecNumber>
    </recommendedName>
    <alternativeName>
        <fullName evidence="12 14">Bacitracin resistance protein</fullName>
    </alternativeName>
    <alternativeName>
        <fullName evidence="11 14">Undecaprenyl pyrophosphate phosphatase</fullName>
    </alternativeName>
</protein>
<evidence type="ECO:0000256" key="10">
    <source>
        <dbReference type="ARBA" id="ARBA00023251"/>
    </source>
</evidence>
<comment type="catalytic activity">
    <reaction evidence="13 14">
        <text>di-trans,octa-cis-undecaprenyl diphosphate + H2O = di-trans,octa-cis-undecaprenyl phosphate + phosphate + H(+)</text>
        <dbReference type="Rhea" id="RHEA:28094"/>
        <dbReference type="ChEBI" id="CHEBI:15377"/>
        <dbReference type="ChEBI" id="CHEBI:15378"/>
        <dbReference type="ChEBI" id="CHEBI:43474"/>
        <dbReference type="ChEBI" id="CHEBI:58405"/>
        <dbReference type="ChEBI" id="CHEBI:60392"/>
        <dbReference type="EC" id="3.6.1.27"/>
    </reaction>
</comment>
<evidence type="ECO:0000313" key="16">
    <source>
        <dbReference type="Proteomes" id="UP000199411"/>
    </source>
</evidence>
<evidence type="ECO:0000256" key="13">
    <source>
        <dbReference type="ARBA" id="ARBA00047594"/>
    </source>
</evidence>
<evidence type="ECO:0000256" key="14">
    <source>
        <dbReference type="HAMAP-Rule" id="MF_01006"/>
    </source>
</evidence>
<comment type="miscellaneous">
    <text evidence="14">Bacitracin is thought to be involved in the inhibition of peptidoglycan synthesis by sequestering undecaprenyl diphosphate, thereby reducing the pool of lipid carrier available.</text>
</comment>
<keyword evidence="8 14" id="KW-1133">Transmembrane helix</keyword>
<evidence type="ECO:0000256" key="3">
    <source>
        <dbReference type="ARBA" id="ARBA00012374"/>
    </source>
</evidence>
<feature type="transmembrane region" description="Helical" evidence="14">
    <location>
        <begin position="7"/>
        <end position="30"/>
    </location>
</feature>
<organism evidence="15 16">
    <name type="scientific">Desulfurella multipotens</name>
    <dbReference type="NCBI Taxonomy" id="79269"/>
    <lineage>
        <taxon>Bacteria</taxon>
        <taxon>Pseudomonadati</taxon>
        <taxon>Campylobacterota</taxon>
        <taxon>Desulfurellia</taxon>
        <taxon>Desulfurellales</taxon>
        <taxon>Desulfurellaceae</taxon>
        <taxon>Desulfurella</taxon>
    </lineage>
</organism>
<dbReference type="HAMAP" id="MF_01006">
    <property type="entry name" value="Undec_diphosphatase"/>
    <property type="match status" value="1"/>
</dbReference>
<dbReference type="GO" id="GO:0046677">
    <property type="term" value="P:response to antibiotic"/>
    <property type="evidence" value="ECO:0007669"/>
    <property type="project" value="UniProtKB-UniRule"/>
</dbReference>
<dbReference type="GO" id="GO:0071555">
    <property type="term" value="P:cell wall organization"/>
    <property type="evidence" value="ECO:0007669"/>
    <property type="project" value="UniProtKB-KW"/>
</dbReference>
<dbReference type="GO" id="GO:0008360">
    <property type="term" value="P:regulation of cell shape"/>
    <property type="evidence" value="ECO:0007669"/>
    <property type="project" value="UniProtKB-KW"/>
</dbReference>
<keyword evidence="14" id="KW-0961">Cell wall biogenesis/degradation</keyword>
<keyword evidence="16" id="KW-1185">Reference proteome</keyword>
<evidence type="ECO:0000256" key="6">
    <source>
        <dbReference type="ARBA" id="ARBA00022692"/>
    </source>
</evidence>
<feature type="transmembrane region" description="Helical" evidence="14">
    <location>
        <begin position="74"/>
        <end position="90"/>
    </location>
</feature>
<dbReference type="EMBL" id="FMYU01000002">
    <property type="protein sequence ID" value="SDC07268.1"/>
    <property type="molecule type" value="Genomic_DNA"/>
</dbReference>
<dbReference type="OrthoDB" id="9808289at2"/>
<keyword evidence="7 14" id="KW-0378">Hydrolase</keyword>
<dbReference type="GO" id="GO:0009252">
    <property type="term" value="P:peptidoglycan biosynthetic process"/>
    <property type="evidence" value="ECO:0007669"/>
    <property type="project" value="UniProtKB-KW"/>
</dbReference>
<dbReference type="RefSeq" id="WP_025392744.1">
    <property type="nucleotide sequence ID" value="NZ_FMYU01000002.1"/>
</dbReference>
<dbReference type="GO" id="GO:0050380">
    <property type="term" value="F:undecaprenyl-diphosphatase activity"/>
    <property type="evidence" value="ECO:0007669"/>
    <property type="project" value="UniProtKB-UniRule"/>
</dbReference>
<sequence length="253" mass="27472">MSIFHAIVLGIVEGVLEFLPVSAAGNLTLVGKLLGIPSSDFIKIYEIVMQLGAVFAVLILYAKRLLVDIKTLKKVIYAFIPTGILGLIVYKPVKHYLLYNDKITVISLIIGGIIIIAIELSKKKPTIYKIDDLSTKKAILLGFIQALAFIPGVSRSGATIVGGILLGMDRKTSVEFSFLLAIPTILSAGSYALLKDHAQISHSDFLAMGVSFVTALIFAIISVKTFLRFISTNNLMAFGFYRIIVGIAYLVFA</sequence>
<gene>
    <name evidence="14" type="primary">uppP</name>
    <name evidence="15" type="ORF">SAMN05660835_00261</name>
</gene>
<name>A0A1G6IL90_9BACT</name>
<evidence type="ECO:0000256" key="11">
    <source>
        <dbReference type="ARBA" id="ARBA00032707"/>
    </source>
</evidence>
<proteinExistence type="inferred from homology"/>
<feature type="transmembrane region" description="Helical" evidence="14">
    <location>
        <begin position="176"/>
        <end position="193"/>
    </location>
</feature>
<feature type="transmembrane region" description="Helical" evidence="14">
    <location>
        <begin position="96"/>
        <end position="118"/>
    </location>
</feature>
<dbReference type="GO" id="GO:0005886">
    <property type="term" value="C:plasma membrane"/>
    <property type="evidence" value="ECO:0007669"/>
    <property type="project" value="UniProtKB-SubCell"/>
</dbReference>
<evidence type="ECO:0000256" key="8">
    <source>
        <dbReference type="ARBA" id="ARBA00022989"/>
    </source>
</evidence>
<reference evidence="16" key="1">
    <citation type="submission" date="2016-10" db="EMBL/GenBank/DDBJ databases">
        <authorList>
            <person name="Varghese N."/>
            <person name="Submissions S."/>
        </authorList>
    </citation>
    <scope>NUCLEOTIDE SEQUENCE [LARGE SCALE GENOMIC DNA]</scope>
    <source>
        <strain evidence="16">DSM 8415</strain>
    </source>
</reference>
<keyword evidence="14" id="KW-0573">Peptidoglycan synthesis</keyword>
<evidence type="ECO:0000256" key="9">
    <source>
        <dbReference type="ARBA" id="ARBA00023136"/>
    </source>
</evidence>
<evidence type="ECO:0000313" key="15">
    <source>
        <dbReference type="EMBL" id="SDC07268.1"/>
    </source>
</evidence>
<dbReference type="Pfam" id="PF02673">
    <property type="entry name" value="BacA"/>
    <property type="match status" value="1"/>
</dbReference>
<dbReference type="Proteomes" id="UP000199411">
    <property type="component" value="Unassembled WGS sequence"/>
</dbReference>
<comment type="subcellular location">
    <subcellularLocation>
        <location evidence="1 14">Cell membrane</location>
        <topology evidence="1 14">Multi-pass membrane protein</topology>
    </subcellularLocation>
</comment>
<keyword evidence="14" id="KW-0133">Cell shape</keyword>
<comment type="similarity">
    <text evidence="2 14">Belongs to the UppP family.</text>
</comment>
<evidence type="ECO:0000256" key="2">
    <source>
        <dbReference type="ARBA" id="ARBA00010621"/>
    </source>
</evidence>
<dbReference type="InterPro" id="IPR003824">
    <property type="entry name" value="UppP"/>
</dbReference>
<evidence type="ECO:0000256" key="12">
    <source>
        <dbReference type="ARBA" id="ARBA00032932"/>
    </source>
</evidence>
<dbReference type="PANTHER" id="PTHR30622:SF3">
    <property type="entry name" value="UNDECAPRENYL-DIPHOSPHATASE"/>
    <property type="match status" value="1"/>
</dbReference>
<keyword evidence="6 14" id="KW-0812">Transmembrane</keyword>
<dbReference type="EC" id="3.6.1.27" evidence="3 14"/>
<keyword evidence="5 14" id="KW-1003">Cell membrane</keyword>
<comment type="function">
    <text evidence="14">Catalyzes the dephosphorylation of undecaprenyl diphosphate (UPP). Confers resistance to bacitracin.</text>
</comment>
<evidence type="ECO:0000256" key="1">
    <source>
        <dbReference type="ARBA" id="ARBA00004651"/>
    </source>
</evidence>
<dbReference type="NCBIfam" id="TIGR00753">
    <property type="entry name" value="undec_PP_bacA"/>
    <property type="match status" value="1"/>
</dbReference>